<evidence type="ECO:0000313" key="1">
    <source>
        <dbReference type="EMBL" id="NYD53223.1"/>
    </source>
</evidence>
<keyword evidence="2" id="KW-1185">Reference proteome</keyword>
<sequence length="165" mass="17831">MATVFLTVRVALDDVDEALRVASGLEYEARPIGGGRRSTLVLFETMTIDEAADEGAAEQRVRHRVATALAEHGLQHDLIGSGTDASSITKSLFTITPIGATDETDSLEIRADNRAEFEQRLAAVRSLLSGEPWPSQDLVGYEVTVDGLAAGDPDVQQLPFLPKRR</sequence>
<gene>
    <name evidence="1" type="ORF">BKA02_000278</name>
</gene>
<organism evidence="1 2">
    <name type="scientific">Microbacterium pseudoresistens</name>
    <dbReference type="NCBI Taxonomy" id="640634"/>
    <lineage>
        <taxon>Bacteria</taxon>
        <taxon>Bacillati</taxon>
        <taxon>Actinomycetota</taxon>
        <taxon>Actinomycetes</taxon>
        <taxon>Micrococcales</taxon>
        <taxon>Microbacteriaceae</taxon>
        <taxon>Microbacterium</taxon>
    </lineage>
</organism>
<dbReference type="EMBL" id="JACCBH010000001">
    <property type="protein sequence ID" value="NYD53223.1"/>
    <property type="molecule type" value="Genomic_DNA"/>
</dbReference>
<dbReference type="Proteomes" id="UP000552045">
    <property type="component" value="Unassembled WGS sequence"/>
</dbReference>
<comment type="caution">
    <text evidence="1">The sequence shown here is derived from an EMBL/GenBank/DDBJ whole genome shotgun (WGS) entry which is preliminary data.</text>
</comment>
<reference evidence="1 2" key="1">
    <citation type="submission" date="2020-07" db="EMBL/GenBank/DDBJ databases">
        <title>Sequencing the genomes of 1000 actinobacteria strains.</title>
        <authorList>
            <person name="Klenk H.-P."/>
        </authorList>
    </citation>
    <scope>NUCLEOTIDE SEQUENCE [LARGE SCALE GENOMIC DNA]</scope>
    <source>
        <strain evidence="1 2">DSM 22185</strain>
    </source>
</reference>
<dbReference type="AlphaFoldDB" id="A0A7Y9ESQ5"/>
<dbReference type="RefSeq" id="WP_179430590.1">
    <property type="nucleotide sequence ID" value="NZ_BAABLC010000003.1"/>
</dbReference>
<proteinExistence type="predicted"/>
<name>A0A7Y9ESQ5_9MICO</name>
<evidence type="ECO:0000313" key="2">
    <source>
        <dbReference type="Proteomes" id="UP000552045"/>
    </source>
</evidence>
<protein>
    <submittedName>
        <fullName evidence="1">Uncharacterized protein</fullName>
    </submittedName>
</protein>
<accession>A0A7Y9ESQ5</accession>